<feature type="domain" description="HAMP" evidence="26">
    <location>
        <begin position="191"/>
        <end position="243"/>
    </location>
</feature>
<keyword evidence="13" id="KW-0479">Metal-binding</keyword>
<feature type="transmembrane region" description="Helical" evidence="24">
    <location>
        <begin position="171"/>
        <end position="194"/>
    </location>
</feature>
<dbReference type="Proteomes" id="UP001165492">
    <property type="component" value="Unassembled WGS sequence"/>
</dbReference>
<evidence type="ECO:0000256" key="1">
    <source>
        <dbReference type="ARBA" id="ARBA00000085"/>
    </source>
</evidence>
<dbReference type="SMART" id="SM00387">
    <property type="entry name" value="HATPase_c"/>
    <property type="match status" value="1"/>
</dbReference>
<evidence type="ECO:0000259" key="25">
    <source>
        <dbReference type="PROSITE" id="PS50109"/>
    </source>
</evidence>
<keyword evidence="19" id="KW-0902">Two-component regulatory system</keyword>
<dbReference type="Gene3D" id="6.10.340.10">
    <property type="match status" value="1"/>
</dbReference>
<keyword evidence="11" id="KW-0808">Transferase</keyword>
<keyword evidence="18" id="KW-0408">Iron</keyword>
<protein>
    <recommendedName>
        <fullName evidence="6">Oxygen sensor histidine kinase NreB</fullName>
        <ecNumber evidence="5">2.7.13.3</ecNumber>
    </recommendedName>
    <alternativeName>
        <fullName evidence="23">Nitrogen regulation protein B</fullName>
    </alternativeName>
</protein>
<dbReference type="SUPFAM" id="SSF55874">
    <property type="entry name" value="ATPase domain of HSP90 chaperone/DNA topoisomerase II/histidine kinase"/>
    <property type="match status" value="1"/>
</dbReference>
<feature type="domain" description="Histidine kinase" evidence="25">
    <location>
        <begin position="381"/>
        <end position="473"/>
    </location>
</feature>
<evidence type="ECO:0000256" key="20">
    <source>
        <dbReference type="ARBA" id="ARBA00023014"/>
    </source>
</evidence>
<dbReference type="Gene3D" id="1.20.5.1930">
    <property type="match status" value="1"/>
</dbReference>
<keyword evidence="28" id="KW-1185">Reference proteome</keyword>
<dbReference type="InterPro" id="IPR004358">
    <property type="entry name" value="Sig_transdc_His_kin-like_C"/>
</dbReference>
<proteinExistence type="predicted"/>
<evidence type="ECO:0000259" key="26">
    <source>
        <dbReference type="PROSITE" id="PS50885"/>
    </source>
</evidence>
<dbReference type="EMBL" id="JAJHJB010000033">
    <property type="protein sequence ID" value="MCC5467414.1"/>
    <property type="molecule type" value="Genomic_DNA"/>
</dbReference>
<reference evidence="27" key="1">
    <citation type="submission" date="2021-11" db="EMBL/GenBank/DDBJ databases">
        <title>Description of a new species Pelosinus isolated from the bottom sediments of Lake Baikal.</title>
        <authorList>
            <person name="Zakharyuk A."/>
        </authorList>
    </citation>
    <scope>NUCLEOTIDE SEQUENCE</scope>
    <source>
        <strain evidence="27">Bkl1</strain>
    </source>
</reference>
<dbReference type="Pfam" id="PF17203">
    <property type="entry name" value="sCache_3_2"/>
    <property type="match status" value="1"/>
</dbReference>
<keyword evidence="10" id="KW-0597">Phosphoprotein</keyword>
<dbReference type="PANTHER" id="PTHR24421:SF10">
    <property type="entry name" value="NITRATE_NITRITE SENSOR PROTEIN NARQ"/>
    <property type="match status" value="1"/>
</dbReference>
<accession>A0ABS8HY28</accession>
<dbReference type="Pfam" id="PF07730">
    <property type="entry name" value="HisKA_3"/>
    <property type="match status" value="1"/>
</dbReference>
<evidence type="ECO:0000256" key="8">
    <source>
        <dbReference type="ARBA" id="ARBA00022485"/>
    </source>
</evidence>
<feature type="transmembrane region" description="Helical" evidence="24">
    <location>
        <begin position="12"/>
        <end position="33"/>
    </location>
</feature>
<name>A0ABS8HY28_9FIRM</name>
<evidence type="ECO:0000256" key="5">
    <source>
        <dbReference type="ARBA" id="ARBA00012438"/>
    </source>
</evidence>
<dbReference type="SMART" id="SM00304">
    <property type="entry name" value="HAMP"/>
    <property type="match status" value="1"/>
</dbReference>
<keyword evidence="12 24" id="KW-0812">Transmembrane</keyword>
<keyword evidence="15" id="KW-0418">Kinase</keyword>
<gene>
    <name evidence="27" type="ORF">LMF89_18940</name>
</gene>
<evidence type="ECO:0000256" key="7">
    <source>
        <dbReference type="ARBA" id="ARBA00022475"/>
    </source>
</evidence>
<keyword evidence="17 24" id="KW-1133">Transmembrane helix</keyword>
<evidence type="ECO:0000256" key="16">
    <source>
        <dbReference type="ARBA" id="ARBA00022840"/>
    </source>
</evidence>
<evidence type="ECO:0000256" key="4">
    <source>
        <dbReference type="ARBA" id="ARBA00004651"/>
    </source>
</evidence>
<evidence type="ECO:0000256" key="6">
    <source>
        <dbReference type="ARBA" id="ARBA00017322"/>
    </source>
</evidence>
<dbReference type="InterPro" id="IPR033463">
    <property type="entry name" value="sCache_3"/>
</dbReference>
<evidence type="ECO:0000256" key="18">
    <source>
        <dbReference type="ARBA" id="ARBA00023004"/>
    </source>
</evidence>
<dbReference type="PRINTS" id="PR00344">
    <property type="entry name" value="BCTRLSENSOR"/>
</dbReference>
<evidence type="ECO:0000313" key="28">
    <source>
        <dbReference type="Proteomes" id="UP001165492"/>
    </source>
</evidence>
<comment type="cofactor">
    <cofactor evidence="2">
        <name>[4Fe-4S] cluster</name>
        <dbReference type="ChEBI" id="CHEBI:49883"/>
    </cofactor>
</comment>
<keyword evidence="9" id="KW-0963">Cytoplasm</keyword>
<evidence type="ECO:0000256" key="22">
    <source>
        <dbReference type="ARBA" id="ARBA00024827"/>
    </source>
</evidence>
<evidence type="ECO:0000256" key="2">
    <source>
        <dbReference type="ARBA" id="ARBA00001966"/>
    </source>
</evidence>
<evidence type="ECO:0000256" key="19">
    <source>
        <dbReference type="ARBA" id="ARBA00023012"/>
    </source>
</evidence>
<dbReference type="InterPro" id="IPR003594">
    <property type="entry name" value="HATPase_dom"/>
</dbReference>
<evidence type="ECO:0000256" key="23">
    <source>
        <dbReference type="ARBA" id="ARBA00030800"/>
    </source>
</evidence>
<dbReference type="EC" id="2.7.13.3" evidence="5"/>
<dbReference type="RefSeq" id="WP_229536424.1">
    <property type="nucleotide sequence ID" value="NZ_JAJHJB010000033.1"/>
</dbReference>
<dbReference type="InterPro" id="IPR011712">
    <property type="entry name" value="Sig_transdc_His_kin_sub3_dim/P"/>
</dbReference>
<evidence type="ECO:0000256" key="10">
    <source>
        <dbReference type="ARBA" id="ARBA00022553"/>
    </source>
</evidence>
<evidence type="ECO:0000256" key="11">
    <source>
        <dbReference type="ARBA" id="ARBA00022679"/>
    </source>
</evidence>
<evidence type="ECO:0000256" key="21">
    <source>
        <dbReference type="ARBA" id="ARBA00023136"/>
    </source>
</evidence>
<dbReference type="InterPro" id="IPR036890">
    <property type="entry name" value="HATPase_C_sf"/>
</dbReference>
<dbReference type="Pfam" id="PF02518">
    <property type="entry name" value="HATPase_c"/>
    <property type="match status" value="1"/>
</dbReference>
<comment type="catalytic activity">
    <reaction evidence="1">
        <text>ATP + protein L-histidine = ADP + protein N-phospho-L-histidine.</text>
        <dbReference type="EC" id="2.7.13.3"/>
    </reaction>
</comment>
<evidence type="ECO:0000256" key="15">
    <source>
        <dbReference type="ARBA" id="ARBA00022777"/>
    </source>
</evidence>
<evidence type="ECO:0000256" key="12">
    <source>
        <dbReference type="ARBA" id="ARBA00022692"/>
    </source>
</evidence>
<comment type="function">
    <text evidence="22">Member of the two-component regulatory system NreB/NreC involved in the control of dissimilatory nitrate/nitrite reduction in response to oxygen. NreB functions as a direct oxygen sensor histidine kinase which is autophosphorylated, in the absence of oxygen, probably at the conserved histidine residue, and transfers its phosphate group probably to a conserved aspartate residue of NreC. NreB/NreC activates the expression of the nitrate (narGHJI) and nitrite (nir) reductase operons, as well as the putative nitrate transporter gene narT.</text>
</comment>
<evidence type="ECO:0000313" key="27">
    <source>
        <dbReference type="EMBL" id="MCC5467414.1"/>
    </source>
</evidence>
<keyword evidence="7" id="KW-1003">Cell membrane</keyword>
<dbReference type="InterPro" id="IPR003660">
    <property type="entry name" value="HAMP_dom"/>
</dbReference>
<organism evidence="27 28">
    <name type="scientific">Pelosinus baikalensis</name>
    <dbReference type="NCBI Taxonomy" id="2892015"/>
    <lineage>
        <taxon>Bacteria</taxon>
        <taxon>Bacillati</taxon>
        <taxon>Bacillota</taxon>
        <taxon>Negativicutes</taxon>
        <taxon>Selenomonadales</taxon>
        <taxon>Sporomusaceae</taxon>
        <taxon>Pelosinus</taxon>
    </lineage>
</organism>
<comment type="subcellular location">
    <subcellularLocation>
        <location evidence="4">Cell membrane</location>
        <topology evidence="4">Multi-pass membrane protein</topology>
    </subcellularLocation>
    <subcellularLocation>
        <location evidence="3">Cytoplasm</location>
    </subcellularLocation>
</comment>
<keyword evidence="14" id="KW-0547">Nucleotide-binding</keyword>
<dbReference type="CDD" id="cd06225">
    <property type="entry name" value="HAMP"/>
    <property type="match status" value="1"/>
</dbReference>
<evidence type="ECO:0000256" key="17">
    <source>
        <dbReference type="ARBA" id="ARBA00022989"/>
    </source>
</evidence>
<evidence type="ECO:0000256" key="9">
    <source>
        <dbReference type="ARBA" id="ARBA00022490"/>
    </source>
</evidence>
<dbReference type="InterPro" id="IPR005467">
    <property type="entry name" value="His_kinase_dom"/>
</dbReference>
<dbReference type="Pfam" id="PF00672">
    <property type="entry name" value="HAMP"/>
    <property type="match status" value="1"/>
</dbReference>
<dbReference type="PROSITE" id="PS50109">
    <property type="entry name" value="HIS_KIN"/>
    <property type="match status" value="1"/>
</dbReference>
<sequence>MKWLRQLSIYYKINGIIISMLLLLSIIIGFIMMDTTTKLLDQQIEKRGAEIAAYVAALSSNDILLDDNYALFDRINQTKSNTEDVRYILITDSAGRILAHTFAGNFPKGLPIKLSLYPKDEDGYQTMKFSSNEGPIREVIVPIENGAIGYVRVGMSEKSTQQLLSLKLYEFFITTLLVCLLAAMGSTYLAYLIIHPMRNLTKAAQQIQQGNFYVQTEIKTEDEVGRLAGVFNEMIESLKEKDFENNRLLKELRAKEEIRTVLLNKLFTIQEDERKRISRELHDETSQSMASLLAYMKVLLSKLTDEKQRVLLLDARNVAINVLGGLRKMAVELRPPVLDDLGIVAAMDKYITNFSNQQDLMVSFFPPDEKLIINNQIALTLYRILQESLTNISKHAYATSVNITLEQDTGSIILRIDDNGLGIRSGAIEAARQKNRLGIYGMKERVELLGGNFTFHSISGQGTTITVIIPITCLE</sequence>
<dbReference type="InterPro" id="IPR050482">
    <property type="entry name" value="Sensor_HK_TwoCompSys"/>
</dbReference>
<comment type="caution">
    <text evidence="27">The sequence shown here is derived from an EMBL/GenBank/DDBJ whole genome shotgun (WGS) entry which is preliminary data.</text>
</comment>
<dbReference type="PROSITE" id="PS50885">
    <property type="entry name" value="HAMP"/>
    <property type="match status" value="1"/>
</dbReference>
<keyword evidence="8" id="KW-0004">4Fe-4S</keyword>
<evidence type="ECO:0000256" key="3">
    <source>
        <dbReference type="ARBA" id="ARBA00004496"/>
    </source>
</evidence>
<dbReference type="Gene3D" id="3.30.565.10">
    <property type="entry name" value="Histidine kinase-like ATPase, C-terminal domain"/>
    <property type="match status" value="1"/>
</dbReference>
<keyword evidence="21 24" id="KW-0472">Membrane</keyword>
<keyword evidence="16" id="KW-0067">ATP-binding</keyword>
<dbReference type="SUPFAM" id="SSF158472">
    <property type="entry name" value="HAMP domain-like"/>
    <property type="match status" value="1"/>
</dbReference>
<evidence type="ECO:0000256" key="13">
    <source>
        <dbReference type="ARBA" id="ARBA00022723"/>
    </source>
</evidence>
<dbReference type="PANTHER" id="PTHR24421">
    <property type="entry name" value="NITRATE/NITRITE SENSOR PROTEIN NARX-RELATED"/>
    <property type="match status" value="1"/>
</dbReference>
<dbReference type="CDD" id="cd16917">
    <property type="entry name" value="HATPase_UhpB-NarQ-NarX-like"/>
    <property type="match status" value="1"/>
</dbReference>
<evidence type="ECO:0000256" key="14">
    <source>
        <dbReference type="ARBA" id="ARBA00022741"/>
    </source>
</evidence>
<evidence type="ECO:0000256" key="24">
    <source>
        <dbReference type="SAM" id="Phobius"/>
    </source>
</evidence>
<keyword evidence="20" id="KW-0411">Iron-sulfur</keyword>